<evidence type="ECO:0000313" key="2">
    <source>
        <dbReference type="Proteomes" id="UP001215598"/>
    </source>
</evidence>
<proteinExistence type="predicted"/>
<sequence length="330" mass="36179">MNELKTTSSRWFVSLSQDRGHRCLSALGWRIRRPVGLPPVAVTGTAVILRPVDSKFLALTVRDGQRDGRRGRGNGSTRLNIVWVFCVTEITVTPIGLTTDLSSALGKFFNQNIRSFLKRNEGSNSVGKTHNEAKTRKISDGTGTPNGCRRTVATGTGGSPNPYPSACYSRGNLSSASRRGAVDLSDMKDDPIFIAPGLPDGIPRKTKWERRFWTPEKSIHVVQEADERRNQDGIPNVNREFSYGLEPAERRLDNVPRAFGGLYARPMHVVLKGLGGTVRETNPNGNVLCNQRILVVKAAEVKHHRQSAFRGVLNDGKTYSCCPEALGGDG</sequence>
<comment type="caution">
    <text evidence="1">The sequence shown here is derived from an EMBL/GenBank/DDBJ whole genome shotgun (WGS) entry which is preliminary data.</text>
</comment>
<name>A0AAD7HQS6_9AGAR</name>
<reference evidence="1" key="1">
    <citation type="submission" date="2023-03" db="EMBL/GenBank/DDBJ databases">
        <title>Massive genome expansion in bonnet fungi (Mycena s.s.) driven by repeated elements and novel gene families across ecological guilds.</title>
        <authorList>
            <consortium name="Lawrence Berkeley National Laboratory"/>
            <person name="Harder C.B."/>
            <person name="Miyauchi S."/>
            <person name="Viragh M."/>
            <person name="Kuo A."/>
            <person name="Thoen E."/>
            <person name="Andreopoulos B."/>
            <person name="Lu D."/>
            <person name="Skrede I."/>
            <person name="Drula E."/>
            <person name="Henrissat B."/>
            <person name="Morin E."/>
            <person name="Kohler A."/>
            <person name="Barry K."/>
            <person name="LaButti K."/>
            <person name="Morin E."/>
            <person name="Salamov A."/>
            <person name="Lipzen A."/>
            <person name="Mereny Z."/>
            <person name="Hegedus B."/>
            <person name="Baldrian P."/>
            <person name="Stursova M."/>
            <person name="Weitz H."/>
            <person name="Taylor A."/>
            <person name="Grigoriev I.V."/>
            <person name="Nagy L.G."/>
            <person name="Martin F."/>
            <person name="Kauserud H."/>
        </authorList>
    </citation>
    <scope>NUCLEOTIDE SEQUENCE</scope>
    <source>
        <strain evidence="1">CBHHK182m</strain>
    </source>
</reference>
<protein>
    <submittedName>
        <fullName evidence="1">Uncharacterized protein</fullName>
    </submittedName>
</protein>
<accession>A0AAD7HQS6</accession>
<organism evidence="1 2">
    <name type="scientific">Mycena metata</name>
    <dbReference type="NCBI Taxonomy" id="1033252"/>
    <lineage>
        <taxon>Eukaryota</taxon>
        <taxon>Fungi</taxon>
        <taxon>Dikarya</taxon>
        <taxon>Basidiomycota</taxon>
        <taxon>Agaricomycotina</taxon>
        <taxon>Agaricomycetes</taxon>
        <taxon>Agaricomycetidae</taxon>
        <taxon>Agaricales</taxon>
        <taxon>Marasmiineae</taxon>
        <taxon>Mycenaceae</taxon>
        <taxon>Mycena</taxon>
    </lineage>
</organism>
<keyword evidence="2" id="KW-1185">Reference proteome</keyword>
<dbReference type="EMBL" id="JARKIB010000195">
    <property type="protein sequence ID" value="KAJ7725347.1"/>
    <property type="molecule type" value="Genomic_DNA"/>
</dbReference>
<dbReference type="AlphaFoldDB" id="A0AAD7HQS6"/>
<dbReference type="Proteomes" id="UP001215598">
    <property type="component" value="Unassembled WGS sequence"/>
</dbReference>
<gene>
    <name evidence="1" type="ORF">B0H16DRAFT_1698358</name>
</gene>
<evidence type="ECO:0000313" key="1">
    <source>
        <dbReference type="EMBL" id="KAJ7725347.1"/>
    </source>
</evidence>